<organism evidence="20 21">
    <name type="scientific">Lachancea fermentati</name>
    <name type="common">Zygosaccharomyces fermentati</name>
    <dbReference type="NCBI Taxonomy" id="4955"/>
    <lineage>
        <taxon>Eukaryota</taxon>
        <taxon>Fungi</taxon>
        <taxon>Dikarya</taxon>
        <taxon>Ascomycota</taxon>
        <taxon>Saccharomycotina</taxon>
        <taxon>Saccharomycetes</taxon>
        <taxon>Saccharomycetales</taxon>
        <taxon>Saccharomycetaceae</taxon>
        <taxon>Lachancea</taxon>
    </lineage>
</organism>
<dbReference type="InterPro" id="IPR028207">
    <property type="entry name" value="DNA_pol_B_palm_palm"/>
</dbReference>
<dbReference type="InterPro" id="IPR027421">
    <property type="entry name" value="DNA_pol_lamdba_lyase_dom_sf"/>
</dbReference>
<feature type="active site" description="Nucleophile; Schiff-base intermediate with DNA; for 5'-dRP lyase activity" evidence="16">
    <location>
        <position position="233"/>
    </location>
</feature>
<dbReference type="PROSITE" id="PS50172">
    <property type="entry name" value="BRCT"/>
    <property type="match status" value="1"/>
</dbReference>
<proteinExistence type="inferred from homology"/>
<keyword evidence="12 17" id="KW-0234">DNA repair</keyword>
<dbReference type="SUPFAM" id="SSF47802">
    <property type="entry name" value="DNA polymerase beta, N-terminal domain-like"/>
    <property type="match status" value="1"/>
</dbReference>
<evidence type="ECO:0000256" key="16">
    <source>
        <dbReference type="PIRSR" id="PIRSR622312-50"/>
    </source>
</evidence>
<keyword evidence="7" id="KW-0479">Metal-binding</keyword>
<reference evidence="21" key="1">
    <citation type="submission" date="2016-03" db="EMBL/GenBank/DDBJ databases">
        <authorList>
            <person name="Devillers H."/>
        </authorList>
    </citation>
    <scope>NUCLEOTIDE SEQUENCE [LARGE SCALE GENOMIC DNA]</scope>
</reference>
<dbReference type="InterPro" id="IPR002008">
    <property type="entry name" value="DNA_pol_X_beta-like"/>
</dbReference>
<evidence type="ECO:0000256" key="4">
    <source>
        <dbReference type="ARBA" id="ARBA00022490"/>
    </source>
</evidence>
<dbReference type="PRINTS" id="PR00869">
    <property type="entry name" value="DNAPOLX"/>
</dbReference>
<dbReference type="Gene3D" id="3.40.50.10190">
    <property type="entry name" value="BRCT domain"/>
    <property type="match status" value="1"/>
</dbReference>
<comment type="cofactor">
    <cofactor evidence="1">
        <name>Mn(2+)</name>
        <dbReference type="ChEBI" id="CHEBI:29035"/>
    </cofactor>
</comment>
<feature type="domain" description="BRCT" evidence="19">
    <location>
        <begin position="1"/>
        <end position="108"/>
    </location>
</feature>
<dbReference type="CDD" id="cd00141">
    <property type="entry name" value="NT_POLXc"/>
    <property type="match status" value="1"/>
</dbReference>
<evidence type="ECO:0000256" key="10">
    <source>
        <dbReference type="ARBA" id="ARBA00022932"/>
    </source>
</evidence>
<evidence type="ECO:0000256" key="13">
    <source>
        <dbReference type="ARBA" id="ARBA00023239"/>
    </source>
</evidence>
<keyword evidence="11" id="KW-0238">DNA-binding</keyword>
<gene>
    <name evidence="20" type="ORF">LAFE_0F11122G</name>
</gene>
<keyword evidence="8 17" id="KW-0227">DNA damage</keyword>
<comment type="subcellular location">
    <subcellularLocation>
        <location evidence="3 17">Nucleus</location>
    </subcellularLocation>
</comment>
<dbReference type="PRINTS" id="PR00870">
    <property type="entry name" value="DNAPOLXBETA"/>
</dbReference>
<keyword evidence="21" id="KW-1185">Reference proteome</keyword>
<dbReference type="GO" id="GO:0005634">
    <property type="term" value="C:nucleus"/>
    <property type="evidence" value="ECO:0007669"/>
    <property type="project" value="UniProtKB-SubCell"/>
</dbReference>
<evidence type="ECO:0000256" key="12">
    <source>
        <dbReference type="ARBA" id="ARBA00023204"/>
    </source>
</evidence>
<dbReference type="GO" id="GO:0006284">
    <property type="term" value="P:base-excision repair"/>
    <property type="evidence" value="ECO:0007669"/>
    <property type="project" value="TreeGrafter"/>
</dbReference>
<comment type="similarity">
    <text evidence="17">Belongs to the DNA polymerase type-X family.</text>
</comment>
<dbReference type="InterPro" id="IPR018944">
    <property type="entry name" value="DNA_pol_lambd_fingers_domain"/>
</dbReference>
<dbReference type="GO" id="GO:0046872">
    <property type="term" value="F:metal ion binding"/>
    <property type="evidence" value="ECO:0007669"/>
    <property type="project" value="UniProtKB-UniRule"/>
</dbReference>
<dbReference type="OrthoDB" id="205514at2759"/>
<evidence type="ECO:0000256" key="15">
    <source>
        <dbReference type="ARBA" id="ARBA00049244"/>
    </source>
</evidence>
<dbReference type="SUPFAM" id="SSF52113">
    <property type="entry name" value="BRCT domain"/>
    <property type="match status" value="1"/>
</dbReference>
<dbReference type="InterPro" id="IPR022312">
    <property type="entry name" value="DNA_pol_X"/>
</dbReference>
<accession>A0A1G4MFF7</accession>
<dbReference type="InterPro" id="IPR002054">
    <property type="entry name" value="DNA-dir_DNA_pol_X"/>
</dbReference>
<dbReference type="Proteomes" id="UP000190831">
    <property type="component" value="Chromosome F"/>
</dbReference>
<keyword evidence="4" id="KW-0963">Cytoplasm</keyword>
<evidence type="ECO:0000256" key="18">
    <source>
        <dbReference type="SAM" id="MobiDB-lite"/>
    </source>
</evidence>
<keyword evidence="10 17" id="KW-0239">DNA-directed DNA polymerase</keyword>
<dbReference type="STRING" id="4955.A0A1G4MFF7"/>
<comment type="catalytic activity">
    <reaction evidence="15 17">
        <text>DNA(n) + a 2'-deoxyribonucleoside 5'-triphosphate = DNA(n+1) + diphosphate</text>
        <dbReference type="Rhea" id="RHEA:22508"/>
        <dbReference type="Rhea" id="RHEA-COMP:17339"/>
        <dbReference type="Rhea" id="RHEA-COMP:17340"/>
        <dbReference type="ChEBI" id="CHEBI:33019"/>
        <dbReference type="ChEBI" id="CHEBI:61560"/>
        <dbReference type="ChEBI" id="CHEBI:173112"/>
        <dbReference type="EC" id="2.7.7.7"/>
    </reaction>
</comment>
<dbReference type="GO" id="GO:0016829">
    <property type="term" value="F:lyase activity"/>
    <property type="evidence" value="ECO:0007669"/>
    <property type="project" value="UniProtKB-KW"/>
</dbReference>
<dbReference type="Pfam" id="PF10391">
    <property type="entry name" value="DNA_pol_lambd_f"/>
    <property type="match status" value="1"/>
</dbReference>
<evidence type="ECO:0000256" key="11">
    <source>
        <dbReference type="ARBA" id="ARBA00023125"/>
    </source>
</evidence>
<dbReference type="Gene3D" id="1.10.150.20">
    <property type="entry name" value="5' to 3' exonuclease, C-terminal subdomain"/>
    <property type="match status" value="1"/>
</dbReference>
<keyword evidence="5 17" id="KW-0808">Transferase</keyword>
<dbReference type="InterPro" id="IPR036420">
    <property type="entry name" value="BRCT_dom_sf"/>
</dbReference>
<keyword evidence="6 17" id="KW-0548">Nucleotidyltransferase</keyword>
<evidence type="ECO:0000313" key="20">
    <source>
        <dbReference type="EMBL" id="SCW02642.1"/>
    </source>
</evidence>
<dbReference type="Pfam" id="PF14716">
    <property type="entry name" value="HHH_8"/>
    <property type="match status" value="1"/>
</dbReference>
<dbReference type="InterPro" id="IPR001357">
    <property type="entry name" value="BRCT_dom"/>
</dbReference>
<dbReference type="InterPro" id="IPR010996">
    <property type="entry name" value="HHH_MUS81"/>
</dbReference>
<dbReference type="EMBL" id="LT598490">
    <property type="protein sequence ID" value="SCW02642.1"/>
    <property type="molecule type" value="Genomic_DNA"/>
</dbReference>
<dbReference type="PANTHER" id="PTHR11276:SF42">
    <property type="entry name" value="DNA POLYMERASE BETA"/>
    <property type="match status" value="1"/>
</dbReference>
<dbReference type="OMA" id="DFFCCKW"/>
<dbReference type="PANTHER" id="PTHR11276">
    <property type="entry name" value="DNA POLYMERASE TYPE-X FAMILY MEMBER"/>
    <property type="match status" value="1"/>
</dbReference>
<dbReference type="EC" id="2.7.7.7" evidence="17"/>
<dbReference type="Gene3D" id="3.30.210.10">
    <property type="entry name" value="DNA polymerase, thumb domain"/>
    <property type="match status" value="1"/>
</dbReference>
<evidence type="ECO:0000313" key="21">
    <source>
        <dbReference type="Proteomes" id="UP000190831"/>
    </source>
</evidence>
<dbReference type="InterPro" id="IPR037160">
    <property type="entry name" value="DNA_Pol_thumb_sf"/>
</dbReference>
<dbReference type="InterPro" id="IPR043519">
    <property type="entry name" value="NT_sf"/>
</dbReference>
<dbReference type="SUPFAM" id="SSF81585">
    <property type="entry name" value="PsbU/PolX domain-like"/>
    <property type="match status" value="1"/>
</dbReference>
<evidence type="ECO:0000256" key="14">
    <source>
        <dbReference type="ARBA" id="ARBA00023242"/>
    </source>
</evidence>
<dbReference type="Pfam" id="PF14792">
    <property type="entry name" value="DNA_pol_B_palm"/>
    <property type="match status" value="1"/>
</dbReference>
<evidence type="ECO:0000256" key="7">
    <source>
        <dbReference type="ARBA" id="ARBA00022723"/>
    </source>
</evidence>
<protein>
    <recommendedName>
        <fullName evidence="17">DNA polymerase</fullName>
        <ecNumber evidence="17">2.7.7.7</ecNumber>
    </recommendedName>
</protein>
<feature type="region of interest" description="Disordered" evidence="18">
    <location>
        <begin position="122"/>
        <end position="155"/>
    </location>
</feature>
<dbReference type="AlphaFoldDB" id="A0A1G4MFF7"/>
<dbReference type="GO" id="GO:0003677">
    <property type="term" value="F:DNA binding"/>
    <property type="evidence" value="ECO:0007669"/>
    <property type="project" value="UniProtKB-UniRule"/>
</dbReference>
<dbReference type="GO" id="GO:0003887">
    <property type="term" value="F:DNA-directed DNA polymerase activity"/>
    <property type="evidence" value="ECO:0007669"/>
    <property type="project" value="UniProtKB-UniRule"/>
</dbReference>
<keyword evidence="9" id="KW-0460">Magnesium</keyword>
<dbReference type="InterPro" id="IPR029398">
    <property type="entry name" value="PolB_thumb"/>
</dbReference>
<dbReference type="SUPFAM" id="SSF81301">
    <property type="entry name" value="Nucleotidyltransferase"/>
    <property type="match status" value="1"/>
</dbReference>
<keyword evidence="13" id="KW-0456">Lyase</keyword>
<dbReference type="Gene3D" id="1.10.150.110">
    <property type="entry name" value="DNA polymerase beta, N-terminal domain-like"/>
    <property type="match status" value="1"/>
</dbReference>
<evidence type="ECO:0000256" key="2">
    <source>
        <dbReference type="ARBA" id="ARBA00001946"/>
    </source>
</evidence>
<evidence type="ECO:0000256" key="6">
    <source>
        <dbReference type="ARBA" id="ARBA00022695"/>
    </source>
</evidence>
<evidence type="ECO:0000256" key="17">
    <source>
        <dbReference type="RuleBase" id="RU366014"/>
    </source>
</evidence>
<evidence type="ECO:0000256" key="5">
    <source>
        <dbReference type="ARBA" id="ARBA00022679"/>
    </source>
</evidence>
<evidence type="ECO:0000256" key="9">
    <source>
        <dbReference type="ARBA" id="ARBA00022842"/>
    </source>
</evidence>
<keyword evidence="14 17" id="KW-0539">Nucleus</keyword>
<evidence type="ECO:0000259" key="19">
    <source>
        <dbReference type="PROSITE" id="PS50172"/>
    </source>
</evidence>
<dbReference type="Pfam" id="PF14791">
    <property type="entry name" value="DNA_pol_B_thumb"/>
    <property type="match status" value="1"/>
</dbReference>
<dbReference type="GO" id="GO:0006303">
    <property type="term" value="P:double-strand break repair via nonhomologous end joining"/>
    <property type="evidence" value="ECO:0007669"/>
    <property type="project" value="TreeGrafter"/>
</dbReference>
<comment type="function">
    <text evidence="17">DNA polymerase that functions in several pathways of DNA repair. Involved in base excision repair (BER) responsible for repair of lesions that give rise to abasic (AP) sites in DNA. Also contributes to DNA double-strand break repair by non-homologous end joining and homologous recombination. Has both template-dependent and template-independent (terminal transferase) DNA polymerase activities. Has also a 5'-deoxyribose-5-phosphate lyase (dRP lyase) activity.</text>
</comment>
<dbReference type="Gene3D" id="3.30.460.10">
    <property type="entry name" value="Beta Polymerase, domain 2"/>
    <property type="match status" value="1"/>
</dbReference>
<sequence length="553" mass="63436">MGIFTGYDFLLIPSQAPARVKFFVQLIESNGGNVVDDYNSATYVLVNDTFVDEKGHLKHLDVFHSEWEYDENIWADIMASKNTHCYKMSWVSECIRRKRLILDERASLKILWGNENIDIESNNDSETSTVDLPVGSEDDTDIGSQVSEEPSVGSLPNLEKEAKNATDLIVNNPNADLINALEHLASKYRLKGDTFRSRSYQMAQQSIRKYGKRIHDEKEALSIPNVGTSIAKKIQIILETGQLPGLQESRVLEQELEYFMNCHGVGAHIARKWCVLGAKTFESALKRSPADFHWTVLFGWCYYEDWLARIPRKECELHLAYIQEVLREVDIDARIELTGSYRRGLNDCGDIDTVLYKPGCDDMQELSRILEQMIKMMYESGYILCPLNMNEQLSEIFINLIEQTLTQAGLDSHFLLTTKETLHRFYFGGRLLNSSYCSPIEAVDRLKPEDGYMSRSNSQRRCRRVDILLCKWSELGSTMIYFTGNDDFNKSLRLRATKKGWKLNHHGLFNVGPEDSNGVKKMTTIESFDEKRIMELLGVKFVSPEQRNIEGYI</sequence>
<evidence type="ECO:0000256" key="3">
    <source>
        <dbReference type="ARBA" id="ARBA00004123"/>
    </source>
</evidence>
<dbReference type="SMART" id="SM00483">
    <property type="entry name" value="POLXc"/>
    <property type="match status" value="1"/>
</dbReference>
<name>A0A1G4MFF7_LACFM</name>
<evidence type="ECO:0000256" key="1">
    <source>
        <dbReference type="ARBA" id="ARBA00001936"/>
    </source>
</evidence>
<evidence type="ECO:0000256" key="8">
    <source>
        <dbReference type="ARBA" id="ARBA00022763"/>
    </source>
</evidence>
<comment type="cofactor">
    <cofactor evidence="2">
        <name>Mg(2+)</name>
        <dbReference type="ChEBI" id="CHEBI:18420"/>
    </cofactor>
</comment>